<dbReference type="Proteomes" id="UP000235916">
    <property type="component" value="Unassembled WGS sequence"/>
</dbReference>
<accession>A0A2N8KX14</accession>
<keyword evidence="2" id="KW-1185">Reference proteome</keyword>
<evidence type="ECO:0000313" key="1">
    <source>
        <dbReference type="EMBL" id="PND38007.1"/>
    </source>
</evidence>
<dbReference type="EMBL" id="POSP01000003">
    <property type="protein sequence ID" value="PND38007.1"/>
    <property type="molecule type" value="Genomic_DNA"/>
</dbReference>
<evidence type="ECO:0008006" key="3">
    <source>
        <dbReference type="Google" id="ProtNLM"/>
    </source>
</evidence>
<name>A0A2N8KX14_9BURK</name>
<proteinExistence type="predicted"/>
<dbReference type="AlphaFoldDB" id="A0A2N8KX14"/>
<comment type="caution">
    <text evidence="1">The sequence shown here is derived from an EMBL/GenBank/DDBJ whole genome shotgun (WGS) entry which is preliminary data.</text>
</comment>
<organism evidence="1 2">
    <name type="scientific">Kinneretia aquatilis</name>
    <dbReference type="NCBI Taxonomy" id="2070761"/>
    <lineage>
        <taxon>Bacteria</taxon>
        <taxon>Pseudomonadati</taxon>
        <taxon>Pseudomonadota</taxon>
        <taxon>Betaproteobacteria</taxon>
        <taxon>Burkholderiales</taxon>
        <taxon>Sphaerotilaceae</taxon>
        <taxon>Roseateles</taxon>
    </lineage>
</organism>
<gene>
    <name evidence="1" type="ORF">C1O66_11055</name>
</gene>
<dbReference type="RefSeq" id="WP_102767927.1">
    <property type="nucleotide sequence ID" value="NZ_CP124551.1"/>
</dbReference>
<reference evidence="1 2" key="1">
    <citation type="submission" date="2018-01" db="EMBL/GenBank/DDBJ databases">
        <title>Draft genome sequence of Paucibacter aquatile CR182 isolated from freshwater of the Nakdong River.</title>
        <authorList>
            <person name="Choi A."/>
            <person name="Chung E.J."/>
        </authorList>
    </citation>
    <scope>NUCLEOTIDE SEQUENCE [LARGE SCALE GENOMIC DNA]</scope>
    <source>
        <strain evidence="1 2">CR182</strain>
    </source>
</reference>
<dbReference type="OrthoDB" id="9809850at2"/>
<protein>
    <recommendedName>
        <fullName evidence="3">LysM domain-containing protein</fullName>
    </recommendedName>
</protein>
<sequence>MSTDQRYPPNSRYHGIETAEWSEADGRTVVYLRRRFVPDPARFVGFQEYRVVEGDHIDRMAAAVLGDPEQFWRLPDANGDLDARDLEEIGRRIRLTLPEGMGGGSGGWGGAGGA</sequence>
<evidence type="ECO:0000313" key="2">
    <source>
        <dbReference type="Proteomes" id="UP000235916"/>
    </source>
</evidence>